<dbReference type="PANTHER" id="PTHR47678">
    <property type="entry name" value="TETRATRICOPEPTIDE REPEAT PROTEIN 31"/>
    <property type="match status" value="1"/>
</dbReference>
<dbReference type="STRING" id="32264.T1K2U4"/>
<organism evidence="4 5">
    <name type="scientific">Tetranychus urticae</name>
    <name type="common">Two-spotted spider mite</name>
    <dbReference type="NCBI Taxonomy" id="32264"/>
    <lineage>
        <taxon>Eukaryota</taxon>
        <taxon>Metazoa</taxon>
        <taxon>Ecdysozoa</taxon>
        <taxon>Arthropoda</taxon>
        <taxon>Chelicerata</taxon>
        <taxon>Arachnida</taxon>
        <taxon>Acari</taxon>
        <taxon>Acariformes</taxon>
        <taxon>Trombidiformes</taxon>
        <taxon>Prostigmata</taxon>
        <taxon>Eleutherengona</taxon>
        <taxon>Raphignathae</taxon>
        <taxon>Tetranychoidea</taxon>
        <taxon>Tetranychidae</taxon>
        <taxon>Tetranychus</taxon>
    </lineage>
</organism>
<dbReference type="InterPro" id="IPR011990">
    <property type="entry name" value="TPR-like_helical_dom_sf"/>
</dbReference>
<dbReference type="eggNOG" id="KOG0548">
    <property type="taxonomic scope" value="Eukaryota"/>
</dbReference>
<dbReference type="Proteomes" id="UP000015104">
    <property type="component" value="Unassembled WGS sequence"/>
</dbReference>
<feature type="repeat" description="TPR" evidence="3">
    <location>
        <begin position="75"/>
        <end position="108"/>
    </location>
</feature>
<dbReference type="InterPro" id="IPR019734">
    <property type="entry name" value="TPR_rpt"/>
</dbReference>
<dbReference type="PANTHER" id="PTHR47678:SF4">
    <property type="entry name" value="SHOCK PROTEIN 70 (HSP70)-INTERACTING PROTEIN, PUTATIVE-RELATED"/>
    <property type="match status" value="1"/>
</dbReference>
<name>T1K2U4_TETUR</name>
<dbReference type="HOGENOM" id="CLU_000134_46_4_1"/>
<dbReference type="Gene3D" id="1.25.40.10">
    <property type="entry name" value="Tetratricopeptide repeat domain"/>
    <property type="match status" value="1"/>
</dbReference>
<evidence type="ECO:0000256" key="1">
    <source>
        <dbReference type="ARBA" id="ARBA00022737"/>
    </source>
</evidence>
<evidence type="ECO:0000313" key="5">
    <source>
        <dbReference type="Proteomes" id="UP000015104"/>
    </source>
</evidence>
<protein>
    <submittedName>
        <fullName evidence="4">Uncharacterized protein</fullName>
    </submittedName>
</protein>
<reference evidence="5" key="1">
    <citation type="submission" date="2011-08" db="EMBL/GenBank/DDBJ databases">
        <authorList>
            <person name="Rombauts S."/>
        </authorList>
    </citation>
    <scope>NUCLEOTIDE SEQUENCE</scope>
    <source>
        <strain evidence="5">London</strain>
    </source>
</reference>
<proteinExistence type="predicted"/>
<dbReference type="PROSITE" id="PS50005">
    <property type="entry name" value="TPR"/>
    <property type="match status" value="3"/>
</dbReference>
<dbReference type="EMBL" id="CAEY01001369">
    <property type="status" value="NOT_ANNOTATED_CDS"/>
    <property type="molecule type" value="Genomic_DNA"/>
</dbReference>
<sequence>MFLTNNYHSIANYGNDLAQAGSYERAIEYLSLAISLNSSDYRLYYNRALCYLETNELDKAFKDISRTIRSNPLWGKGYFALGQSLARAKQYKQAEKAYKKSLKLENEKETRAELIGNIYDALIDYGYDEIKAGFASEKYFSIQEAHEALAAGAFETQLNLTRSIKKKYFKRQQYKKGILIPVNFF</sequence>
<evidence type="ECO:0000256" key="2">
    <source>
        <dbReference type="ARBA" id="ARBA00022803"/>
    </source>
</evidence>
<dbReference type="EnsemblMetazoa" id="tetur04g06330.1">
    <property type="protein sequence ID" value="tetur04g06330.1"/>
    <property type="gene ID" value="tetur04g06330"/>
</dbReference>
<evidence type="ECO:0000313" key="4">
    <source>
        <dbReference type="EnsemblMetazoa" id="tetur04g06330.1"/>
    </source>
</evidence>
<evidence type="ECO:0000256" key="3">
    <source>
        <dbReference type="PROSITE-ProRule" id="PRU00339"/>
    </source>
</evidence>
<reference evidence="4" key="2">
    <citation type="submission" date="2015-06" db="UniProtKB">
        <authorList>
            <consortium name="EnsemblMetazoa"/>
        </authorList>
    </citation>
    <scope>IDENTIFICATION</scope>
</reference>
<keyword evidence="1" id="KW-0677">Repeat</keyword>
<dbReference type="Pfam" id="PF13432">
    <property type="entry name" value="TPR_16"/>
    <property type="match status" value="1"/>
</dbReference>
<dbReference type="SUPFAM" id="SSF48452">
    <property type="entry name" value="TPR-like"/>
    <property type="match status" value="1"/>
</dbReference>
<dbReference type="SMART" id="SM00028">
    <property type="entry name" value="TPR"/>
    <property type="match status" value="3"/>
</dbReference>
<dbReference type="InterPro" id="IPR013105">
    <property type="entry name" value="TPR_2"/>
</dbReference>
<feature type="repeat" description="TPR" evidence="3">
    <location>
        <begin position="7"/>
        <end position="40"/>
    </location>
</feature>
<feature type="repeat" description="TPR" evidence="3">
    <location>
        <begin position="41"/>
        <end position="74"/>
    </location>
</feature>
<dbReference type="Pfam" id="PF07719">
    <property type="entry name" value="TPR_2"/>
    <property type="match status" value="1"/>
</dbReference>
<accession>T1K2U4</accession>
<keyword evidence="5" id="KW-1185">Reference proteome</keyword>
<keyword evidence="2 3" id="KW-0802">TPR repeat</keyword>
<dbReference type="AlphaFoldDB" id="T1K2U4"/>